<proteinExistence type="predicted"/>
<dbReference type="EMBL" id="JAGGKV010000005">
    <property type="protein sequence ID" value="MBP1963241.1"/>
    <property type="molecule type" value="Genomic_DNA"/>
</dbReference>
<name>A0ABS4HX54_9BACL</name>
<organism evidence="2 3">
    <name type="scientific">Paenibacillus aceris</name>
    <dbReference type="NCBI Taxonomy" id="869555"/>
    <lineage>
        <taxon>Bacteria</taxon>
        <taxon>Bacillati</taxon>
        <taxon>Bacillota</taxon>
        <taxon>Bacilli</taxon>
        <taxon>Bacillales</taxon>
        <taxon>Paenibacillaceae</taxon>
        <taxon>Paenibacillus</taxon>
    </lineage>
</organism>
<dbReference type="Proteomes" id="UP001519344">
    <property type="component" value="Unassembled WGS sequence"/>
</dbReference>
<evidence type="ECO:0000256" key="1">
    <source>
        <dbReference type="SAM" id="MobiDB-lite"/>
    </source>
</evidence>
<feature type="region of interest" description="Disordered" evidence="1">
    <location>
        <begin position="1"/>
        <end position="58"/>
    </location>
</feature>
<sequence length="58" mass="6246">MTPRGNQKSTGETNDLNPNIPSSTAADVLHTTDEVKSMNDRIKVDTTPETCRASLDGN</sequence>
<gene>
    <name evidence="2" type="ORF">J2Z65_002457</name>
</gene>
<feature type="compositionally biased region" description="Basic and acidic residues" evidence="1">
    <location>
        <begin position="30"/>
        <end position="46"/>
    </location>
</feature>
<comment type="caution">
    <text evidence="2">The sequence shown here is derived from an EMBL/GenBank/DDBJ whole genome shotgun (WGS) entry which is preliminary data.</text>
</comment>
<accession>A0ABS4HX54</accession>
<feature type="compositionally biased region" description="Polar residues" evidence="1">
    <location>
        <begin position="1"/>
        <end position="25"/>
    </location>
</feature>
<dbReference type="RefSeq" id="WP_167066153.1">
    <property type="nucleotide sequence ID" value="NZ_JAAOZR010000045.1"/>
</dbReference>
<keyword evidence="3" id="KW-1185">Reference proteome</keyword>
<protein>
    <submittedName>
        <fullName evidence="2">Asp/Glu/hydantoin racemase</fullName>
    </submittedName>
</protein>
<reference evidence="2 3" key="1">
    <citation type="submission" date="2021-03" db="EMBL/GenBank/DDBJ databases">
        <title>Genomic Encyclopedia of Type Strains, Phase IV (KMG-IV): sequencing the most valuable type-strain genomes for metagenomic binning, comparative biology and taxonomic classification.</title>
        <authorList>
            <person name="Goeker M."/>
        </authorList>
    </citation>
    <scope>NUCLEOTIDE SEQUENCE [LARGE SCALE GENOMIC DNA]</scope>
    <source>
        <strain evidence="2 3">DSM 24950</strain>
    </source>
</reference>
<evidence type="ECO:0000313" key="3">
    <source>
        <dbReference type="Proteomes" id="UP001519344"/>
    </source>
</evidence>
<evidence type="ECO:0000313" key="2">
    <source>
        <dbReference type="EMBL" id="MBP1963241.1"/>
    </source>
</evidence>